<comment type="caution">
    <text evidence="7">The sequence shown here is derived from an EMBL/GenBank/DDBJ whole genome shotgun (WGS) entry which is preliminary data.</text>
</comment>
<accession>A0AAV2VXL6</accession>
<evidence type="ECO:0000313" key="8">
    <source>
        <dbReference type="Proteomes" id="UP000018211"/>
    </source>
</evidence>
<dbReference type="PANTHER" id="PTHR30086">
    <property type="entry name" value="ARGININE EXPORTER PROTEIN ARGO"/>
    <property type="match status" value="1"/>
</dbReference>
<sequence length="200" mass="21856">MLSTYIAGFTLGLSLILAIGSQNAFVLKQGIKKQHVFLVCLVCASSDAILISLGVSGFGVLVKQFPIIEQVARFGGAAFLLTYAFLSFKSAFKESHAMNLAGESESSWKKTVLICLAFTWLNPHVYLDTVVLLGSISTQYESTKLYFALGAINASFVFFFSLGYGARLLKPLFQKPTSWKILEFLVGVMMLTIAISLVLE</sequence>
<comment type="subcellular location">
    <subcellularLocation>
        <location evidence="1">Cell membrane</location>
        <topology evidence="1">Multi-pass membrane protein</topology>
    </subcellularLocation>
</comment>
<evidence type="ECO:0000256" key="3">
    <source>
        <dbReference type="ARBA" id="ARBA00022692"/>
    </source>
</evidence>
<dbReference type="Pfam" id="PF01810">
    <property type="entry name" value="LysE"/>
    <property type="match status" value="1"/>
</dbReference>
<feature type="transmembrane region" description="Helical" evidence="6">
    <location>
        <begin position="74"/>
        <end position="92"/>
    </location>
</feature>
<dbReference type="GO" id="GO:0005886">
    <property type="term" value="C:plasma membrane"/>
    <property type="evidence" value="ECO:0007669"/>
    <property type="project" value="UniProtKB-SubCell"/>
</dbReference>
<evidence type="ECO:0000256" key="4">
    <source>
        <dbReference type="ARBA" id="ARBA00022989"/>
    </source>
</evidence>
<feature type="transmembrane region" description="Helical" evidence="6">
    <location>
        <begin position="145"/>
        <end position="169"/>
    </location>
</feature>
<evidence type="ECO:0000256" key="5">
    <source>
        <dbReference type="ARBA" id="ARBA00023136"/>
    </source>
</evidence>
<dbReference type="PANTHER" id="PTHR30086:SF20">
    <property type="entry name" value="ARGININE EXPORTER PROTEIN ARGO-RELATED"/>
    <property type="match status" value="1"/>
</dbReference>
<proteinExistence type="predicted"/>
<feature type="transmembrane region" description="Helical" evidence="6">
    <location>
        <begin position="181"/>
        <end position="199"/>
    </location>
</feature>
<dbReference type="EMBL" id="CAOF01000179">
    <property type="protein sequence ID" value="CCO49492.1"/>
    <property type="molecule type" value="Genomic_DNA"/>
</dbReference>
<dbReference type="GO" id="GO:0015171">
    <property type="term" value="F:amino acid transmembrane transporter activity"/>
    <property type="evidence" value="ECO:0007669"/>
    <property type="project" value="TreeGrafter"/>
</dbReference>
<keyword evidence="4 6" id="KW-1133">Transmembrane helix</keyword>
<keyword evidence="3 6" id="KW-0812">Transmembrane</keyword>
<dbReference type="AlphaFoldDB" id="A0AAV2VXL6"/>
<reference evidence="7 8" key="1">
    <citation type="journal article" date="2013" name="ISME J.">
        <title>Comparative genomics of pathogenic lineages of Vibrio nigripulchritudo identifies virulence-associated traits.</title>
        <authorList>
            <person name="Goudenege D."/>
            <person name="Labreuche Y."/>
            <person name="Krin E."/>
            <person name="Ansquer D."/>
            <person name="Mangenot S."/>
            <person name="Calteau A."/>
            <person name="Medigue C."/>
            <person name="Mazel D."/>
            <person name="Polz M.F."/>
            <person name="Le Roux F."/>
        </authorList>
    </citation>
    <scope>NUCLEOTIDE SEQUENCE [LARGE SCALE GENOMIC DNA]</scope>
    <source>
        <strain evidence="7 8">SOn1</strain>
    </source>
</reference>
<protein>
    <submittedName>
        <fullName evidence="7">Lysine efflux permease</fullName>
    </submittedName>
</protein>
<evidence type="ECO:0000256" key="2">
    <source>
        <dbReference type="ARBA" id="ARBA00022475"/>
    </source>
</evidence>
<dbReference type="Proteomes" id="UP000018211">
    <property type="component" value="Unassembled WGS sequence"/>
</dbReference>
<evidence type="ECO:0000313" key="7">
    <source>
        <dbReference type="EMBL" id="CCO49492.1"/>
    </source>
</evidence>
<keyword evidence="5 6" id="KW-0472">Membrane</keyword>
<evidence type="ECO:0000256" key="6">
    <source>
        <dbReference type="SAM" id="Phobius"/>
    </source>
</evidence>
<feature type="transmembrane region" description="Helical" evidence="6">
    <location>
        <begin position="6"/>
        <end position="27"/>
    </location>
</feature>
<gene>
    <name evidence="7" type="ORF">VIBNISOn1_830048</name>
</gene>
<organism evidence="7 8">
    <name type="scientific">Vibrio nigripulchritudo SOn1</name>
    <dbReference type="NCBI Taxonomy" id="1238450"/>
    <lineage>
        <taxon>Bacteria</taxon>
        <taxon>Pseudomonadati</taxon>
        <taxon>Pseudomonadota</taxon>
        <taxon>Gammaproteobacteria</taxon>
        <taxon>Vibrionales</taxon>
        <taxon>Vibrionaceae</taxon>
        <taxon>Vibrio</taxon>
    </lineage>
</organism>
<evidence type="ECO:0000256" key="1">
    <source>
        <dbReference type="ARBA" id="ARBA00004651"/>
    </source>
</evidence>
<feature type="transmembrane region" description="Helical" evidence="6">
    <location>
        <begin position="36"/>
        <end position="62"/>
    </location>
</feature>
<name>A0AAV2VXL6_9VIBR</name>
<keyword evidence="2" id="KW-1003">Cell membrane</keyword>
<dbReference type="RefSeq" id="WP_022597935.1">
    <property type="nucleotide sequence ID" value="NZ_LK391965.1"/>
</dbReference>
<dbReference type="InterPro" id="IPR001123">
    <property type="entry name" value="LeuE-type"/>
</dbReference>